<feature type="region of interest" description="Disordered" evidence="1">
    <location>
        <begin position="1"/>
        <end position="48"/>
    </location>
</feature>
<evidence type="ECO:0008006" key="4">
    <source>
        <dbReference type="Google" id="ProtNLM"/>
    </source>
</evidence>
<reference evidence="2" key="1">
    <citation type="submission" date="2022-07" db="EMBL/GenBank/DDBJ databases">
        <title>Genome Sequence of Agrocybe chaxingu.</title>
        <authorList>
            <person name="Buettner E."/>
        </authorList>
    </citation>
    <scope>NUCLEOTIDE SEQUENCE</scope>
    <source>
        <strain evidence="2">MP-N11</strain>
    </source>
</reference>
<evidence type="ECO:0000256" key="1">
    <source>
        <dbReference type="SAM" id="MobiDB-lite"/>
    </source>
</evidence>
<dbReference type="EMBL" id="JANKHO010000102">
    <property type="protein sequence ID" value="KAJ3515317.1"/>
    <property type="molecule type" value="Genomic_DNA"/>
</dbReference>
<comment type="caution">
    <text evidence="2">The sequence shown here is derived from an EMBL/GenBank/DDBJ whole genome shotgun (WGS) entry which is preliminary data.</text>
</comment>
<name>A0A9W8MZA0_9AGAR</name>
<feature type="compositionally biased region" description="Polar residues" evidence="1">
    <location>
        <begin position="28"/>
        <end position="40"/>
    </location>
</feature>
<dbReference type="PANTHER" id="PTHR47332">
    <property type="entry name" value="SET DOMAIN-CONTAINING PROTEIN 5"/>
    <property type="match status" value="1"/>
</dbReference>
<accession>A0A9W8MZA0</accession>
<organism evidence="2 3">
    <name type="scientific">Agrocybe chaxingu</name>
    <dbReference type="NCBI Taxonomy" id="84603"/>
    <lineage>
        <taxon>Eukaryota</taxon>
        <taxon>Fungi</taxon>
        <taxon>Dikarya</taxon>
        <taxon>Basidiomycota</taxon>
        <taxon>Agaricomycotina</taxon>
        <taxon>Agaricomycetes</taxon>
        <taxon>Agaricomycetidae</taxon>
        <taxon>Agaricales</taxon>
        <taxon>Agaricineae</taxon>
        <taxon>Strophariaceae</taxon>
        <taxon>Agrocybe</taxon>
    </lineage>
</organism>
<feature type="compositionally biased region" description="Polar residues" evidence="1">
    <location>
        <begin position="1"/>
        <end position="10"/>
    </location>
</feature>
<evidence type="ECO:0000313" key="3">
    <source>
        <dbReference type="Proteomes" id="UP001148786"/>
    </source>
</evidence>
<sequence>MKRGFLNSSKAKAKLALPEPLSAKQEALKSNTESLGTSPGNRIPHDYDGSSELQCNEYSGHKIDYGPNEVVYTTIPSQDMSKPADPDGHSECVVSGPIKAKIFSTPGYPCAIPKPRRSDIVHYSSKKRAMAAPMAHIPSGYSAEKVKQIFMFEVEKGLQRAVSRMSDERRAALMALANSHKEDGSGPILGIIRTNGFSIASKLGDGPAPAPGEQYPPERAYGTLHAECHASFALSSFSMQFTALREIKAGEQLFYSYCGMFQSAADRQKELAPYGFECKCAACVNATPARDKLRIEFQDKVALLVLEGSRNTSDRNFLNRLLQYEKEVVAEGLDSQSRYRFVVAFIGLIQTTLGMHREAKRYLELEEAWKKIVEQL</sequence>
<proteinExistence type="predicted"/>
<protein>
    <recommendedName>
        <fullName evidence="4">SET domain-containing protein</fullName>
    </recommendedName>
</protein>
<dbReference type="SUPFAM" id="SSF82199">
    <property type="entry name" value="SET domain"/>
    <property type="match status" value="1"/>
</dbReference>
<dbReference type="OrthoDB" id="5945798at2759"/>
<evidence type="ECO:0000313" key="2">
    <source>
        <dbReference type="EMBL" id="KAJ3515317.1"/>
    </source>
</evidence>
<dbReference type="InterPro" id="IPR053185">
    <property type="entry name" value="SET_domain_protein"/>
</dbReference>
<dbReference type="Proteomes" id="UP001148786">
    <property type="component" value="Unassembled WGS sequence"/>
</dbReference>
<dbReference type="PANTHER" id="PTHR47332:SF2">
    <property type="entry name" value="SET-6"/>
    <property type="match status" value="1"/>
</dbReference>
<gene>
    <name evidence="2" type="ORF">NLJ89_g1838</name>
</gene>
<dbReference type="Gene3D" id="2.170.270.10">
    <property type="entry name" value="SET domain"/>
    <property type="match status" value="1"/>
</dbReference>
<dbReference type="AlphaFoldDB" id="A0A9W8MZA0"/>
<dbReference type="InterPro" id="IPR046341">
    <property type="entry name" value="SET_dom_sf"/>
</dbReference>
<keyword evidence="3" id="KW-1185">Reference proteome</keyword>